<name>A0A8S1NT80_PARPR</name>
<keyword evidence="2" id="KW-1185">Reference proteome</keyword>
<organism evidence="1 2">
    <name type="scientific">Paramecium primaurelia</name>
    <dbReference type="NCBI Taxonomy" id="5886"/>
    <lineage>
        <taxon>Eukaryota</taxon>
        <taxon>Sar</taxon>
        <taxon>Alveolata</taxon>
        <taxon>Ciliophora</taxon>
        <taxon>Intramacronucleata</taxon>
        <taxon>Oligohymenophorea</taxon>
        <taxon>Peniculida</taxon>
        <taxon>Parameciidae</taxon>
        <taxon>Paramecium</taxon>
    </lineage>
</organism>
<reference evidence="1" key="1">
    <citation type="submission" date="2021-01" db="EMBL/GenBank/DDBJ databases">
        <authorList>
            <consortium name="Genoscope - CEA"/>
            <person name="William W."/>
        </authorList>
    </citation>
    <scope>NUCLEOTIDE SEQUENCE</scope>
</reference>
<proteinExistence type="predicted"/>
<comment type="caution">
    <text evidence="1">The sequence shown here is derived from an EMBL/GenBank/DDBJ whole genome shotgun (WGS) entry which is preliminary data.</text>
</comment>
<dbReference type="AlphaFoldDB" id="A0A8S1NT80"/>
<evidence type="ECO:0000313" key="1">
    <source>
        <dbReference type="EMBL" id="CAD8095462.1"/>
    </source>
</evidence>
<accession>A0A8S1NT80</accession>
<protein>
    <submittedName>
        <fullName evidence="1">Uncharacterized protein</fullName>
    </submittedName>
</protein>
<gene>
    <name evidence="1" type="ORF">PPRIM_AZ9-3.1.T0980184</name>
</gene>
<sequence>MNQFNNLESRIVVFSLRYQKIEQEYKLRLKKCQKS</sequence>
<evidence type="ECO:0000313" key="2">
    <source>
        <dbReference type="Proteomes" id="UP000688137"/>
    </source>
</evidence>
<dbReference type="EMBL" id="CAJJDM010000101">
    <property type="protein sequence ID" value="CAD8095462.1"/>
    <property type="molecule type" value="Genomic_DNA"/>
</dbReference>
<dbReference type="Proteomes" id="UP000688137">
    <property type="component" value="Unassembled WGS sequence"/>
</dbReference>